<gene>
    <name evidence="1" type="ORF">HK100_010254</name>
</gene>
<reference evidence="1" key="1">
    <citation type="submission" date="2020-05" db="EMBL/GenBank/DDBJ databases">
        <title>Phylogenomic resolution of chytrid fungi.</title>
        <authorList>
            <person name="Stajich J.E."/>
            <person name="Amses K."/>
            <person name="Simmons R."/>
            <person name="Seto K."/>
            <person name="Myers J."/>
            <person name="Bonds A."/>
            <person name="Quandt C.A."/>
            <person name="Barry K."/>
            <person name="Liu P."/>
            <person name="Grigoriev I."/>
            <person name="Longcore J.E."/>
            <person name="James T.Y."/>
        </authorList>
    </citation>
    <scope>NUCLEOTIDE SEQUENCE</scope>
    <source>
        <strain evidence="1">JEL0513</strain>
    </source>
</reference>
<dbReference type="AlphaFoldDB" id="A0AAD5TAI6"/>
<proteinExistence type="predicted"/>
<name>A0AAD5TAI6_9FUNG</name>
<dbReference type="Proteomes" id="UP001211907">
    <property type="component" value="Unassembled WGS sequence"/>
</dbReference>
<keyword evidence="2" id="KW-1185">Reference proteome</keyword>
<protein>
    <submittedName>
        <fullName evidence="1">Uncharacterized protein</fullName>
    </submittedName>
</protein>
<accession>A0AAD5TAI6</accession>
<sequence length="353" mass="39461">MKPAQKPPDILPKIISEALQKQPASKPTLSISDLERLLREGILLTDNTLRQRPLETILTVNSHIPQKNPLTSYISRADPIRVKLAKTPKFLHLQEHAKATGDKRFGYGPFYHPAYFPTRLNTPYIPVNQQHLPRIDTSIHPRNSDPVHDPIEKRSEFYEESVAGTRWLLQNLQYTPPQKLPDIYLFPEVLEVYKKGLYNWATGYVGLANTECSVEAVKSNAKIKPSENIMVGTKGKEKKQLKGLSKIWRESLQTEICITKNYPPGSLKTPKITPLPPSLICLPKSKILIKTVPLKVYTPEKIPDAQTQSKLFVAAFAGCSSPLVHSSAGGNCEKPSRNGKKIKLVVVGNAGNR</sequence>
<comment type="caution">
    <text evidence="1">The sequence shown here is derived from an EMBL/GenBank/DDBJ whole genome shotgun (WGS) entry which is preliminary data.</text>
</comment>
<evidence type="ECO:0000313" key="2">
    <source>
        <dbReference type="Proteomes" id="UP001211907"/>
    </source>
</evidence>
<organism evidence="1 2">
    <name type="scientific">Physocladia obscura</name>
    <dbReference type="NCBI Taxonomy" id="109957"/>
    <lineage>
        <taxon>Eukaryota</taxon>
        <taxon>Fungi</taxon>
        <taxon>Fungi incertae sedis</taxon>
        <taxon>Chytridiomycota</taxon>
        <taxon>Chytridiomycota incertae sedis</taxon>
        <taxon>Chytridiomycetes</taxon>
        <taxon>Chytridiales</taxon>
        <taxon>Chytriomycetaceae</taxon>
        <taxon>Physocladia</taxon>
    </lineage>
</organism>
<evidence type="ECO:0000313" key="1">
    <source>
        <dbReference type="EMBL" id="KAJ3140357.1"/>
    </source>
</evidence>
<dbReference type="EMBL" id="JADGJH010000056">
    <property type="protein sequence ID" value="KAJ3140357.1"/>
    <property type="molecule type" value="Genomic_DNA"/>
</dbReference>